<evidence type="ECO:0000256" key="1">
    <source>
        <dbReference type="ARBA" id="ARBA00006926"/>
    </source>
</evidence>
<proteinExistence type="inferred from homology"/>
<evidence type="ECO:0000256" key="3">
    <source>
        <dbReference type="ARBA" id="ARBA00023002"/>
    </source>
</evidence>
<dbReference type="PANTHER" id="PTHR11592">
    <property type="entry name" value="GLUTATHIONE PEROXIDASE"/>
    <property type="match status" value="1"/>
</dbReference>
<sequence>MAVFLKSLLSILTVISGLTVPLTVGSRCSSDEKKVNKVFCYHSLQSNQSLYSHTIKDLHSESNISWSEFKGRVQEPGSNGTEILNTLRYVRPGGGFIPNFQLTEKSMCPPTWNSFAPKRRLHYEEMKANDVRWNFEKFLLDRRGKPVMRYSETFYPGDITSDVQHLLINSINPV</sequence>
<organism evidence="5 6">
    <name type="scientific">Paralvinella palmiformis</name>
    <dbReference type="NCBI Taxonomy" id="53620"/>
    <lineage>
        <taxon>Eukaryota</taxon>
        <taxon>Metazoa</taxon>
        <taxon>Spiralia</taxon>
        <taxon>Lophotrochozoa</taxon>
        <taxon>Annelida</taxon>
        <taxon>Polychaeta</taxon>
        <taxon>Sedentaria</taxon>
        <taxon>Canalipalpata</taxon>
        <taxon>Terebellida</taxon>
        <taxon>Terebelliformia</taxon>
        <taxon>Alvinellidae</taxon>
        <taxon>Paralvinella</taxon>
    </lineage>
</organism>
<dbReference type="SUPFAM" id="SSF52833">
    <property type="entry name" value="Thioredoxin-like"/>
    <property type="match status" value="1"/>
</dbReference>
<keyword evidence="6" id="KW-1185">Reference proteome</keyword>
<dbReference type="PANTHER" id="PTHR11592:SF78">
    <property type="entry name" value="GLUTATHIONE PEROXIDASE"/>
    <property type="match status" value="1"/>
</dbReference>
<dbReference type="InterPro" id="IPR036249">
    <property type="entry name" value="Thioredoxin-like_sf"/>
</dbReference>
<evidence type="ECO:0000313" key="6">
    <source>
        <dbReference type="Proteomes" id="UP001208570"/>
    </source>
</evidence>
<dbReference type="Proteomes" id="UP001208570">
    <property type="component" value="Unassembled WGS sequence"/>
</dbReference>
<dbReference type="Gene3D" id="3.40.30.10">
    <property type="entry name" value="Glutaredoxin"/>
    <property type="match status" value="1"/>
</dbReference>
<evidence type="ECO:0000313" key="5">
    <source>
        <dbReference type="EMBL" id="KAK2147922.1"/>
    </source>
</evidence>
<keyword evidence="3" id="KW-0560">Oxidoreductase</keyword>
<feature type="signal peptide" evidence="4">
    <location>
        <begin position="1"/>
        <end position="17"/>
    </location>
</feature>
<protein>
    <recommendedName>
        <fullName evidence="7">Glutathione peroxidase</fullName>
    </recommendedName>
</protein>
<keyword evidence="2" id="KW-0575">Peroxidase</keyword>
<keyword evidence="4" id="KW-0732">Signal</keyword>
<dbReference type="InterPro" id="IPR000889">
    <property type="entry name" value="Glutathione_peroxidase"/>
</dbReference>
<reference evidence="5" key="1">
    <citation type="journal article" date="2023" name="Mol. Biol. Evol.">
        <title>Third-Generation Sequencing Reveals the Adaptive Role of the Epigenome in Three Deep-Sea Polychaetes.</title>
        <authorList>
            <person name="Perez M."/>
            <person name="Aroh O."/>
            <person name="Sun Y."/>
            <person name="Lan Y."/>
            <person name="Juniper S.K."/>
            <person name="Young C.R."/>
            <person name="Angers B."/>
            <person name="Qian P.Y."/>
        </authorList>
    </citation>
    <scope>NUCLEOTIDE SEQUENCE</scope>
    <source>
        <strain evidence="5">P08H-3</strain>
    </source>
</reference>
<dbReference type="AlphaFoldDB" id="A0AAD9MW44"/>
<evidence type="ECO:0008006" key="7">
    <source>
        <dbReference type="Google" id="ProtNLM"/>
    </source>
</evidence>
<evidence type="ECO:0000256" key="2">
    <source>
        <dbReference type="ARBA" id="ARBA00022559"/>
    </source>
</evidence>
<gene>
    <name evidence="5" type="ORF">LSH36_529g01069</name>
</gene>
<dbReference type="GO" id="GO:0004601">
    <property type="term" value="F:peroxidase activity"/>
    <property type="evidence" value="ECO:0007669"/>
    <property type="project" value="UniProtKB-KW"/>
</dbReference>
<accession>A0AAD9MW44</accession>
<comment type="caution">
    <text evidence="5">The sequence shown here is derived from an EMBL/GenBank/DDBJ whole genome shotgun (WGS) entry which is preliminary data.</text>
</comment>
<comment type="similarity">
    <text evidence="1">Belongs to the glutathione peroxidase family.</text>
</comment>
<feature type="chain" id="PRO_5041967243" description="Glutathione peroxidase" evidence="4">
    <location>
        <begin position="18"/>
        <end position="174"/>
    </location>
</feature>
<evidence type="ECO:0000256" key="4">
    <source>
        <dbReference type="SAM" id="SignalP"/>
    </source>
</evidence>
<name>A0AAD9MW44_9ANNE</name>
<dbReference type="GO" id="GO:0006979">
    <property type="term" value="P:response to oxidative stress"/>
    <property type="evidence" value="ECO:0007669"/>
    <property type="project" value="InterPro"/>
</dbReference>
<dbReference type="EMBL" id="JAODUP010000529">
    <property type="protein sequence ID" value="KAK2147922.1"/>
    <property type="molecule type" value="Genomic_DNA"/>
</dbReference>